<feature type="region of interest" description="Disordered" evidence="2">
    <location>
        <begin position="210"/>
        <end position="233"/>
    </location>
</feature>
<dbReference type="InterPro" id="IPR011004">
    <property type="entry name" value="Trimer_LpxA-like_sf"/>
</dbReference>
<dbReference type="NCBIfam" id="TIGR03570">
    <property type="entry name" value="NeuD_NnaD"/>
    <property type="match status" value="1"/>
</dbReference>
<dbReference type="Pfam" id="PF00132">
    <property type="entry name" value="Hexapep"/>
    <property type="match status" value="1"/>
</dbReference>
<evidence type="ECO:0000313" key="4">
    <source>
        <dbReference type="EMBL" id="MDY0744260.1"/>
    </source>
</evidence>
<dbReference type="PANTHER" id="PTHR43300:SF7">
    <property type="entry name" value="UDP-N-ACETYLBACILLOSAMINE N-ACETYLTRANSFERASE"/>
    <property type="match status" value="1"/>
</dbReference>
<protein>
    <submittedName>
        <fullName evidence="4">Acetyltransferase</fullName>
    </submittedName>
</protein>
<dbReference type="Pfam" id="PF17836">
    <property type="entry name" value="PglD_N"/>
    <property type="match status" value="1"/>
</dbReference>
<dbReference type="InterPro" id="IPR050179">
    <property type="entry name" value="Trans_hexapeptide_repeat"/>
</dbReference>
<comment type="caution">
    <text evidence="4">The sequence shown here is derived from an EMBL/GenBank/DDBJ whole genome shotgun (WGS) entry which is preliminary data.</text>
</comment>
<dbReference type="Gene3D" id="3.40.50.20">
    <property type="match status" value="1"/>
</dbReference>
<dbReference type="InterPro" id="IPR041561">
    <property type="entry name" value="PglD_N"/>
</dbReference>
<feature type="compositionally biased region" description="Polar residues" evidence="2">
    <location>
        <begin position="222"/>
        <end position="233"/>
    </location>
</feature>
<accession>A0ABU5DDA1</accession>
<keyword evidence="5" id="KW-1185">Reference proteome</keyword>
<dbReference type="PANTHER" id="PTHR43300">
    <property type="entry name" value="ACETYLTRANSFERASE"/>
    <property type="match status" value="1"/>
</dbReference>
<evidence type="ECO:0000259" key="3">
    <source>
        <dbReference type="Pfam" id="PF17836"/>
    </source>
</evidence>
<reference evidence="4 5" key="1">
    <citation type="submission" date="2023-11" db="EMBL/GenBank/DDBJ databases">
        <title>Paucibacter sp. nov., isolated from fresh soil in Korea.</title>
        <authorList>
            <person name="Le N.T.T."/>
        </authorList>
    </citation>
    <scope>NUCLEOTIDE SEQUENCE [LARGE SCALE GENOMIC DNA]</scope>
    <source>
        <strain evidence="4 5">R3-3</strain>
    </source>
</reference>
<proteinExistence type="inferred from homology"/>
<dbReference type="CDD" id="cd03360">
    <property type="entry name" value="LbH_AT_putative"/>
    <property type="match status" value="1"/>
</dbReference>
<dbReference type="EMBL" id="JAXCLA010000002">
    <property type="protein sequence ID" value="MDY0744260.1"/>
    <property type="molecule type" value="Genomic_DNA"/>
</dbReference>
<name>A0ABU5DDA1_9BURK</name>
<evidence type="ECO:0000256" key="2">
    <source>
        <dbReference type="SAM" id="MobiDB-lite"/>
    </source>
</evidence>
<dbReference type="RefSeq" id="WP_320422158.1">
    <property type="nucleotide sequence ID" value="NZ_JAXCLA010000002.1"/>
</dbReference>
<evidence type="ECO:0000256" key="1">
    <source>
        <dbReference type="ARBA" id="ARBA00007274"/>
    </source>
</evidence>
<dbReference type="InterPro" id="IPR001451">
    <property type="entry name" value="Hexapep"/>
</dbReference>
<dbReference type="InterPro" id="IPR020019">
    <property type="entry name" value="AcTrfase_PglD-like"/>
</dbReference>
<dbReference type="Gene3D" id="2.160.10.10">
    <property type="entry name" value="Hexapeptide repeat proteins"/>
    <property type="match status" value="1"/>
</dbReference>
<gene>
    <name evidence="4" type="ORF">SNE35_07070</name>
</gene>
<feature type="domain" description="PglD N-terminal" evidence="3">
    <location>
        <begin position="17"/>
        <end position="84"/>
    </location>
</feature>
<sequence>MTPHPAPTALPVHAPPLILLGAGGHAKVVAALARAAGRWLAGVCDPSLAAAGVREWRGLPVLGDDSALTRFAPDGHELALGIGTAPGSRLRAERFRALTALGYRFPALIHPSALVDESAVVADGAQFMAGVIVQPDVRIGRNTILNTGATIDHDGDIGEHVHIAPGAVLCGGVRVGDESFVGASATLLPLVKLGRGCLVAAGSTLARDLPDGACHAPHRRTGATSASNAPSLD</sequence>
<dbReference type="Proteomes" id="UP001285263">
    <property type="component" value="Unassembled WGS sequence"/>
</dbReference>
<comment type="similarity">
    <text evidence="1">Belongs to the transferase hexapeptide repeat family.</text>
</comment>
<organism evidence="4 5">
    <name type="scientific">Roseateles agri</name>
    <dbReference type="NCBI Taxonomy" id="3098619"/>
    <lineage>
        <taxon>Bacteria</taxon>
        <taxon>Pseudomonadati</taxon>
        <taxon>Pseudomonadota</taxon>
        <taxon>Betaproteobacteria</taxon>
        <taxon>Burkholderiales</taxon>
        <taxon>Sphaerotilaceae</taxon>
        <taxon>Roseateles</taxon>
    </lineage>
</organism>
<evidence type="ECO:0000313" key="5">
    <source>
        <dbReference type="Proteomes" id="UP001285263"/>
    </source>
</evidence>
<dbReference type="SUPFAM" id="SSF51161">
    <property type="entry name" value="Trimeric LpxA-like enzymes"/>
    <property type="match status" value="1"/>
</dbReference>